<dbReference type="NCBIfam" id="TIGR02871">
    <property type="entry name" value="spore_ylbJ"/>
    <property type="match status" value="1"/>
</dbReference>
<feature type="transmembrane region" description="Helical" evidence="1">
    <location>
        <begin position="6"/>
        <end position="28"/>
    </location>
</feature>
<evidence type="ECO:0000313" key="3">
    <source>
        <dbReference type="Proteomes" id="UP000767291"/>
    </source>
</evidence>
<feature type="transmembrane region" description="Helical" evidence="1">
    <location>
        <begin position="322"/>
        <end position="341"/>
    </location>
</feature>
<sequence length="407" mass="45121">MNNKKIFVFLAPALVVLILIIGIVIFPVEAISAAKEGIDIWIDILVPSLLPFIVGASLIVDLKVIDIIGFIINPITKFVFNVSGKGALVFAISTISGYPVGAKLASELRIKDQISQTEAQRLVSFCSTSGPLFIIGSVGTGMFKDSALGYLMIICHYLGTITVGLLFRNYGWESLPENKKSLKANIKNVVETKYSNSNFFVMFGNAVYNGVNTLLTIGGFVIIFSVVFRVLTLFNIIHIISFIIHIPLSVFGITEELCNAFISGIFEITIGCNKISQVMGSSEQIKATLASFLIGFSGLSILSQCCTFLAKTDINIRLYISSKLLHGLFAAVFLFLLYPIFKTSVVTSTFNLSNNIIFDNVLWVSYMNYYKIIIYITISTYLVSATLKMNKFRYFSKYFCKKFNKIN</sequence>
<accession>A0ABS4E9U1</accession>
<keyword evidence="1" id="KW-1133">Transmembrane helix</keyword>
<name>A0ABS4E9U1_9FIRM</name>
<feature type="transmembrane region" description="Helical" evidence="1">
    <location>
        <begin position="220"/>
        <end position="244"/>
    </location>
</feature>
<feature type="transmembrane region" description="Helical" evidence="1">
    <location>
        <begin position="122"/>
        <end position="143"/>
    </location>
</feature>
<dbReference type="Proteomes" id="UP000767291">
    <property type="component" value="Unassembled WGS sequence"/>
</dbReference>
<feature type="transmembrane region" description="Helical" evidence="1">
    <location>
        <begin position="369"/>
        <end position="387"/>
    </location>
</feature>
<dbReference type="RefSeq" id="WP_209456183.1">
    <property type="nucleotide sequence ID" value="NZ_BAAACS010000013.1"/>
</dbReference>
<dbReference type="InterPro" id="IPR014226">
    <property type="entry name" value="Spore_IM_YlbJ"/>
</dbReference>
<gene>
    <name evidence="2" type="ORF">J2Z43_001104</name>
</gene>
<proteinExistence type="predicted"/>
<keyword evidence="1" id="KW-0812">Transmembrane</keyword>
<comment type="caution">
    <text evidence="2">The sequence shown here is derived from an EMBL/GenBank/DDBJ whole genome shotgun (WGS) entry which is preliminary data.</text>
</comment>
<keyword evidence="3" id="KW-1185">Reference proteome</keyword>
<feature type="transmembrane region" description="Helical" evidence="1">
    <location>
        <begin position="289"/>
        <end position="310"/>
    </location>
</feature>
<feature type="transmembrane region" description="Helical" evidence="1">
    <location>
        <begin position="149"/>
        <end position="170"/>
    </location>
</feature>
<reference evidence="2 3" key="1">
    <citation type="submission" date="2021-03" db="EMBL/GenBank/DDBJ databases">
        <title>Genomic Encyclopedia of Type Strains, Phase IV (KMG-IV): sequencing the most valuable type-strain genomes for metagenomic binning, comparative biology and taxonomic classification.</title>
        <authorList>
            <person name="Goeker M."/>
        </authorList>
    </citation>
    <scope>NUCLEOTIDE SEQUENCE [LARGE SCALE GENOMIC DNA]</scope>
    <source>
        <strain evidence="2 3">DSM 1289</strain>
    </source>
</reference>
<dbReference type="EMBL" id="JAGGJX010000001">
    <property type="protein sequence ID" value="MBP1854714.1"/>
    <property type="molecule type" value="Genomic_DNA"/>
</dbReference>
<feature type="transmembrane region" description="Helical" evidence="1">
    <location>
        <begin position="49"/>
        <end position="72"/>
    </location>
</feature>
<protein>
    <submittedName>
        <fullName evidence="2">Sporulation integral membrane protein YlbJ</fullName>
    </submittedName>
</protein>
<organism evidence="2 3">
    <name type="scientific">Metaclostridioides mangenotii</name>
    <dbReference type="NCBI Taxonomy" id="1540"/>
    <lineage>
        <taxon>Bacteria</taxon>
        <taxon>Bacillati</taxon>
        <taxon>Bacillota</taxon>
        <taxon>Clostridia</taxon>
        <taxon>Peptostreptococcales</taxon>
        <taxon>Peptostreptococcaceae</taxon>
        <taxon>Metaclostridioides</taxon>
    </lineage>
</organism>
<evidence type="ECO:0000256" key="1">
    <source>
        <dbReference type="SAM" id="Phobius"/>
    </source>
</evidence>
<keyword evidence="1" id="KW-0472">Membrane</keyword>
<evidence type="ECO:0000313" key="2">
    <source>
        <dbReference type="EMBL" id="MBP1854714.1"/>
    </source>
</evidence>
<feature type="transmembrane region" description="Helical" evidence="1">
    <location>
        <begin position="78"/>
        <end position="101"/>
    </location>
</feature>